<evidence type="ECO:0000256" key="10">
    <source>
        <dbReference type="ARBA" id="ARBA00023004"/>
    </source>
</evidence>
<comment type="cofactor">
    <cofactor evidence="1">
        <name>Fe cation</name>
        <dbReference type="ChEBI" id="CHEBI:24875"/>
    </cofactor>
</comment>
<dbReference type="STRING" id="2010991.A0A3M2RV80"/>
<dbReference type="PANTHER" id="PTHR43756">
    <property type="entry name" value="CHOLINE MONOOXYGENASE, CHLOROPLASTIC"/>
    <property type="match status" value="1"/>
</dbReference>
<dbReference type="GO" id="GO:0005506">
    <property type="term" value="F:iron ion binding"/>
    <property type="evidence" value="ECO:0007669"/>
    <property type="project" value="InterPro"/>
</dbReference>
<organism evidence="15 16">
    <name type="scientific">Fusarium kuroshium</name>
    <dbReference type="NCBI Taxonomy" id="2010991"/>
    <lineage>
        <taxon>Eukaryota</taxon>
        <taxon>Fungi</taxon>
        <taxon>Dikarya</taxon>
        <taxon>Ascomycota</taxon>
        <taxon>Pezizomycotina</taxon>
        <taxon>Sordariomycetes</taxon>
        <taxon>Hypocreomycetidae</taxon>
        <taxon>Hypocreales</taxon>
        <taxon>Nectriaceae</taxon>
        <taxon>Fusarium</taxon>
        <taxon>Fusarium solani species complex</taxon>
    </lineage>
</organism>
<reference evidence="15 16" key="1">
    <citation type="submission" date="2017-06" db="EMBL/GenBank/DDBJ databases">
        <title>Comparative genomic analysis of Ambrosia Fusariam Clade fungi.</title>
        <authorList>
            <person name="Stajich J.E."/>
            <person name="Carrillo J."/>
            <person name="Kijimoto T."/>
            <person name="Eskalen A."/>
            <person name="O'Donnell K."/>
            <person name="Kasson M."/>
        </authorList>
    </citation>
    <scope>NUCLEOTIDE SEQUENCE [LARGE SCALE GENOMIC DNA]</scope>
    <source>
        <strain evidence="15">UCR3666</strain>
    </source>
</reference>
<dbReference type="GO" id="GO:0051537">
    <property type="term" value="F:2 iron, 2 sulfur cluster binding"/>
    <property type="evidence" value="ECO:0007669"/>
    <property type="project" value="UniProtKB-KW"/>
</dbReference>
<dbReference type="InterPro" id="IPR017941">
    <property type="entry name" value="Rieske_2Fe-2S"/>
</dbReference>
<dbReference type="SUPFAM" id="SSF55961">
    <property type="entry name" value="Bet v1-like"/>
    <property type="match status" value="1"/>
</dbReference>
<dbReference type="CDD" id="cd03469">
    <property type="entry name" value="Rieske_RO_Alpha_N"/>
    <property type="match status" value="1"/>
</dbReference>
<dbReference type="UniPathway" id="UPA00529">
    <property type="reaction ID" value="UER00430"/>
</dbReference>
<evidence type="ECO:0000256" key="9">
    <source>
        <dbReference type="ARBA" id="ARBA00023002"/>
    </source>
</evidence>
<protein>
    <recommendedName>
        <fullName evidence="6">Choline monooxygenase, chloroplastic</fullName>
        <ecNumber evidence="5">1.14.15.7</ecNumber>
    </recommendedName>
</protein>
<evidence type="ECO:0000256" key="8">
    <source>
        <dbReference type="ARBA" id="ARBA00022723"/>
    </source>
</evidence>
<sequence>MFQFLSSKSAPADVPRALPASWYREPAMYELERRAIYSKRWLLVTHRSRFAKSGDFVQYNEAGFSFFLCLDREGNLNGFHNICRHRAYPVVTKDEGNVSILSCKYHGWSYGLSGKLAKAPRFEKMETFDKDANGLFKVHVHIDKRGFVWVNLDGGDKPSVPWKSDFDGADIQPRLGIFNMDDYTFDHAWDMHGDYNWKTLVDNYNECYHCSVAHPGIAATSNLTTYKVEVKGGQIQHFVEDKKGKESGLEVAPTFFFPNASVTMTTKYFYLMRVVPTSATTTSMQYEVYRHKDATDEEFKEVDDFFKQVESEDKGLCNAAQKNLNAGVYVTGDLNSFNEKGVLYFQKILKEAVMQHRNEEQKVGGEMWPARKTVARNGIQEEIEFCQGLCDSKGKEVEW</sequence>
<keyword evidence="16" id="KW-1185">Reference proteome</keyword>
<proteinExistence type="inferred from homology"/>
<evidence type="ECO:0000256" key="6">
    <source>
        <dbReference type="ARBA" id="ARBA00014931"/>
    </source>
</evidence>
<dbReference type="InterPro" id="IPR001663">
    <property type="entry name" value="Rng_hydr_dOase-A"/>
</dbReference>
<evidence type="ECO:0000256" key="13">
    <source>
        <dbReference type="ARBA" id="ARBA00049097"/>
    </source>
</evidence>
<dbReference type="Pfam" id="PF00848">
    <property type="entry name" value="Ring_hydroxyl_A"/>
    <property type="match status" value="2"/>
</dbReference>
<dbReference type="AlphaFoldDB" id="A0A3M2RV80"/>
<dbReference type="Proteomes" id="UP000277212">
    <property type="component" value="Unassembled WGS sequence"/>
</dbReference>
<accession>A0A3M2RV80</accession>
<evidence type="ECO:0000259" key="14">
    <source>
        <dbReference type="PROSITE" id="PS51296"/>
    </source>
</evidence>
<evidence type="ECO:0000256" key="5">
    <source>
        <dbReference type="ARBA" id="ARBA00012763"/>
    </source>
</evidence>
<dbReference type="SUPFAM" id="SSF50022">
    <property type="entry name" value="ISP domain"/>
    <property type="match status" value="1"/>
</dbReference>
<dbReference type="PANTHER" id="PTHR43756:SF5">
    <property type="entry name" value="CHOLINE MONOOXYGENASE, CHLOROPLASTIC"/>
    <property type="match status" value="1"/>
</dbReference>
<dbReference type="Gene3D" id="2.102.10.10">
    <property type="entry name" value="Rieske [2Fe-2S] iron-sulphur domain"/>
    <property type="match status" value="1"/>
</dbReference>
<feature type="domain" description="Rieske" evidence="14">
    <location>
        <begin position="42"/>
        <end position="128"/>
    </location>
</feature>
<comment type="similarity">
    <text evidence="4">Belongs to the choline monooxygenase family.</text>
</comment>
<dbReference type="PROSITE" id="PS00570">
    <property type="entry name" value="RING_HYDROXYL_ALPHA"/>
    <property type="match status" value="1"/>
</dbReference>
<dbReference type="OrthoDB" id="426882at2759"/>
<evidence type="ECO:0000256" key="11">
    <source>
        <dbReference type="ARBA" id="ARBA00023014"/>
    </source>
</evidence>
<evidence type="ECO:0000256" key="2">
    <source>
        <dbReference type="ARBA" id="ARBA00002149"/>
    </source>
</evidence>
<evidence type="ECO:0000256" key="12">
    <source>
        <dbReference type="ARBA" id="ARBA00023027"/>
    </source>
</evidence>
<evidence type="ECO:0000313" key="16">
    <source>
        <dbReference type="Proteomes" id="UP000277212"/>
    </source>
</evidence>
<dbReference type="EC" id="1.14.15.7" evidence="5"/>
<keyword evidence="11" id="KW-0411">Iron-sulfur</keyword>
<evidence type="ECO:0000313" key="15">
    <source>
        <dbReference type="EMBL" id="RMJ08805.1"/>
    </source>
</evidence>
<evidence type="ECO:0000256" key="3">
    <source>
        <dbReference type="ARBA" id="ARBA00004866"/>
    </source>
</evidence>
<keyword evidence="8" id="KW-0479">Metal-binding</keyword>
<comment type="pathway">
    <text evidence="3">Amine and polyamine biosynthesis; betaine biosynthesis via choline pathway; betaine aldehyde from choline (monooxygenase route): step 1/1.</text>
</comment>
<keyword evidence="12" id="KW-0520">NAD</keyword>
<evidence type="ECO:0000256" key="1">
    <source>
        <dbReference type="ARBA" id="ARBA00001962"/>
    </source>
</evidence>
<dbReference type="Gene3D" id="3.90.380.10">
    <property type="entry name" value="Naphthalene 1,2-dioxygenase Alpha Subunit, Chain A, domain 1"/>
    <property type="match status" value="2"/>
</dbReference>
<dbReference type="InterPro" id="IPR015879">
    <property type="entry name" value="Ring_hydroxy_dOase_asu_C_dom"/>
</dbReference>
<dbReference type="CDD" id="cd00680">
    <property type="entry name" value="RHO_alpha_C"/>
    <property type="match status" value="1"/>
</dbReference>
<dbReference type="InterPro" id="IPR015881">
    <property type="entry name" value="ARHD_Rieske_2Fe_2S"/>
</dbReference>
<comment type="caution">
    <text evidence="15">The sequence shown here is derived from an EMBL/GenBank/DDBJ whole genome shotgun (WGS) entry which is preliminary data.</text>
</comment>
<gene>
    <name evidence="15" type="ORF">CDV36_011600</name>
</gene>
<dbReference type="InterPro" id="IPR036922">
    <property type="entry name" value="Rieske_2Fe-2S_sf"/>
</dbReference>
<evidence type="ECO:0000256" key="7">
    <source>
        <dbReference type="ARBA" id="ARBA00022714"/>
    </source>
</evidence>
<comment type="function">
    <text evidence="2">Catalyzes the first step of the osmoprotectant glycine betaine synthesis.</text>
</comment>
<keyword evidence="9" id="KW-0560">Oxidoreductase</keyword>
<name>A0A3M2RV80_9HYPO</name>
<dbReference type="GO" id="GO:0019285">
    <property type="term" value="P:glycine betaine biosynthetic process from choline"/>
    <property type="evidence" value="ECO:0007669"/>
    <property type="project" value="UniProtKB-UniPathway"/>
</dbReference>
<evidence type="ECO:0000256" key="4">
    <source>
        <dbReference type="ARBA" id="ARBA00010848"/>
    </source>
</evidence>
<dbReference type="EMBL" id="NKUJ01000270">
    <property type="protein sequence ID" value="RMJ08805.1"/>
    <property type="molecule type" value="Genomic_DNA"/>
</dbReference>
<dbReference type="PRINTS" id="PR00090">
    <property type="entry name" value="RNGDIOXGNASE"/>
</dbReference>
<keyword evidence="7" id="KW-0001">2Fe-2S</keyword>
<comment type="catalytic activity">
    <reaction evidence="13">
        <text>choline + 2 reduced [2Fe-2S]-[ferredoxin] + O2 + 2 H(+) = betaine aldehyde hydrate + 2 oxidized [2Fe-2S]-[ferredoxin] + H2O</text>
        <dbReference type="Rhea" id="RHEA:17769"/>
        <dbReference type="Rhea" id="RHEA-COMP:10000"/>
        <dbReference type="Rhea" id="RHEA-COMP:10001"/>
        <dbReference type="ChEBI" id="CHEBI:15354"/>
        <dbReference type="ChEBI" id="CHEBI:15377"/>
        <dbReference type="ChEBI" id="CHEBI:15378"/>
        <dbReference type="ChEBI" id="CHEBI:15379"/>
        <dbReference type="ChEBI" id="CHEBI:15870"/>
        <dbReference type="ChEBI" id="CHEBI:33737"/>
        <dbReference type="ChEBI" id="CHEBI:33738"/>
        <dbReference type="EC" id="1.14.15.7"/>
    </reaction>
</comment>
<dbReference type="PROSITE" id="PS51296">
    <property type="entry name" value="RIESKE"/>
    <property type="match status" value="1"/>
</dbReference>
<dbReference type="GO" id="GO:0019133">
    <property type="term" value="F:choline monooxygenase activity"/>
    <property type="evidence" value="ECO:0007669"/>
    <property type="project" value="UniProtKB-EC"/>
</dbReference>
<keyword evidence="10" id="KW-0408">Iron</keyword>
<dbReference type="Pfam" id="PF00355">
    <property type="entry name" value="Rieske"/>
    <property type="match status" value="1"/>
</dbReference>